<sequence length="23" mass="2739">MCRIQYVLKQSGCNVLRPNTRQM</sequence>
<organism evidence="1">
    <name type="scientific">Arundo donax</name>
    <name type="common">Giant reed</name>
    <name type="synonym">Donax arundinaceus</name>
    <dbReference type="NCBI Taxonomy" id="35708"/>
    <lineage>
        <taxon>Eukaryota</taxon>
        <taxon>Viridiplantae</taxon>
        <taxon>Streptophyta</taxon>
        <taxon>Embryophyta</taxon>
        <taxon>Tracheophyta</taxon>
        <taxon>Spermatophyta</taxon>
        <taxon>Magnoliopsida</taxon>
        <taxon>Liliopsida</taxon>
        <taxon>Poales</taxon>
        <taxon>Poaceae</taxon>
        <taxon>PACMAD clade</taxon>
        <taxon>Arundinoideae</taxon>
        <taxon>Arundineae</taxon>
        <taxon>Arundo</taxon>
    </lineage>
</organism>
<proteinExistence type="predicted"/>
<protein>
    <submittedName>
        <fullName evidence="1">Uncharacterized protein</fullName>
    </submittedName>
</protein>
<accession>A0A0A8XVD4</accession>
<reference evidence="1" key="1">
    <citation type="submission" date="2014-09" db="EMBL/GenBank/DDBJ databases">
        <authorList>
            <person name="Magalhaes I.L.F."/>
            <person name="Oliveira U."/>
            <person name="Santos F.R."/>
            <person name="Vidigal T.H.D.A."/>
            <person name="Brescovit A.D."/>
            <person name="Santos A.J."/>
        </authorList>
    </citation>
    <scope>NUCLEOTIDE SEQUENCE</scope>
    <source>
        <tissue evidence="1">Shoot tissue taken approximately 20 cm above the soil surface</tissue>
    </source>
</reference>
<evidence type="ECO:0000313" key="1">
    <source>
        <dbReference type="EMBL" id="JAD15642.1"/>
    </source>
</evidence>
<dbReference type="EMBL" id="GBRH01282253">
    <property type="protein sequence ID" value="JAD15642.1"/>
    <property type="molecule type" value="Transcribed_RNA"/>
</dbReference>
<dbReference type="AlphaFoldDB" id="A0A0A8XVD4"/>
<name>A0A0A8XVD4_ARUDO</name>
<reference evidence="1" key="2">
    <citation type="journal article" date="2015" name="Data Brief">
        <title>Shoot transcriptome of the giant reed, Arundo donax.</title>
        <authorList>
            <person name="Barrero R.A."/>
            <person name="Guerrero F.D."/>
            <person name="Moolhuijzen P."/>
            <person name="Goolsby J.A."/>
            <person name="Tidwell J."/>
            <person name="Bellgard S.E."/>
            <person name="Bellgard M.I."/>
        </authorList>
    </citation>
    <scope>NUCLEOTIDE SEQUENCE</scope>
    <source>
        <tissue evidence="1">Shoot tissue taken approximately 20 cm above the soil surface</tissue>
    </source>
</reference>